<dbReference type="EMBL" id="CABIJS010000532">
    <property type="protein sequence ID" value="VUZ52839.1"/>
    <property type="molecule type" value="Genomic_DNA"/>
</dbReference>
<feature type="domain" description="Ricin B lectin" evidence="15">
    <location>
        <begin position="583"/>
        <end position="700"/>
    </location>
</feature>
<evidence type="ECO:0000256" key="14">
    <source>
        <dbReference type="SAM" id="MobiDB-lite"/>
    </source>
</evidence>
<dbReference type="Pfam" id="PF00652">
    <property type="entry name" value="Ricin_B_lectin"/>
    <property type="match status" value="1"/>
</dbReference>
<evidence type="ECO:0000256" key="5">
    <source>
        <dbReference type="ARBA" id="ARBA00022734"/>
    </source>
</evidence>
<keyword evidence="13" id="KW-0808">Transferase</keyword>
<comment type="subcellular location">
    <subcellularLocation>
        <location evidence="2 13">Golgi apparatus membrane</location>
        <topology evidence="2 13">Single-pass type II membrane protein</topology>
    </subcellularLocation>
</comment>
<dbReference type="FunFam" id="3.90.550.10:FF:000053">
    <property type="entry name" value="Polypeptide N-acetylgalactosaminyltransferase"/>
    <property type="match status" value="1"/>
</dbReference>
<dbReference type="InterPro" id="IPR029044">
    <property type="entry name" value="Nucleotide-diphossugar_trans"/>
</dbReference>
<feature type="transmembrane region" description="Helical" evidence="13">
    <location>
        <begin position="12"/>
        <end position="33"/>
    </location>
</feature>
<evidence type="ECO:0000256" key="8">
    <source>
        <dbReference type="ARBA" id="ARBA00023034"/>
    </source>
</evidence>
<dbReference type="InterPro" id="IPR001173">
    <property type="entry name" value="Glyco_trans_2-like"/>
</dbReference>
<comment type="pathway">
    <text evidence="13">Protein modification; protein glycosylation.</text>
</comment>
<keyword evidence="12 13" id="KW-0464">Manganese</keyword>
<keyword evidence="7 13" id="KW-1133">Transmembrane helix</keyword>
<name>A0A564Z0L3_HYMDI</name>
<protein>
    <recommendedName>
        <fullName evidence="13">Polypeptide N-acetylgalactosaminyltransferase</fullName>
        <ecNumber evidence="13">2.4.1.-</ecNumber>
    </recommendedName>
    <alternativeName>
        <fullName evidence="13">Protein-UDP acetylgalactosaminyltransferase</fullName>
    </alternativeName>
</protein>
<evidence type="ECO:0000256" key="1">
    <source>
        <dbReference type="ARBA" id="ARBA00001936"/>
    </source>
</evidence>
<reference evidence="16 17" key="1">
    <citation type="submission" date="2019-07" db="EMBL/GenBank/DDBJ databases">
        <authorList>
            <person name="Jastrzebski P J."/>
            <person name="Paukszto L."/>
            <person name="Jastrzebski P J."/>
        </authorList>
    </citation>
    <scope>NUCLEOTIDE SEQUENCE [LARGE SCALE GENOMIC DNA]</scope>
    <source>
        <strain evidence="16 17">WMS-il1</strain>
    </source>
</reference>
<dbReference type="InterPro" id="IPR000772">
    <property type="entry name" value="Ricin_B_lectin"/>
</dbReference>
<dbReference type="Proteomes" id="UP000321570">
    <property type="component" value="Unassembled WGS sequence"/>
</dbReference>
<dbReference type="CDD" id="cd23462">
    <property type="entry name" value="beta-trefoil_Ricin_Pgant9-like"/>
    <property type="match status" value="1"/>
</dbReference>
<feature type="region of interest" description="Disordered" evidence="14">
    <location>
        <begin position="170"/>
        <end position="204"/>
    </location>
</feature>
<dbReference type="SUPFAM" id="SSF53448">
    <property type="entry name" value="Nucleotide-diphospho-sugar transferases"/>
    <property type="match status" value="1"/>
</dbReference>
<keyword evidence="11" id="KW-0325">Glycoprotein</keyword>
<dbReference type="PROSITE" id="PS50231">
    <property type="entry name" value="RICIN_B_LECTIN"/>
    <property type="match status" value="1"/>
</dbReference>
<dbReference type="SUPFAM" id="SSF50370">
    <property type="entry name" value="Ricin B-like lectins"/>
    <property type="match status" value="1"/>
</dbReference>
<dbReference type="AlphaFoldDB" id="A0A564Z0L3"/>
<gene>
    <name evidence="16" type="ORF">WMSIL1_LOCUS11238</name>
</gene>
<keyword evidence="8 13" id="KW-0333">Golgi apparatus</keyword>
<evidence type="ECO:0000256" key="3">
    <source>
        <dbReference type="ARBA" id="ARBA00005680"/>
    </source>
</evidence>
<dbReference type="CDD" id="cd02510">
    <property type="entry name" value="pp-GalNAc-T"/>
    <property type="match status" value="1"/>
</dbReference>
<evidence type="ECO:0000256" key="7">
    <source>
        <dbReference type="ARBA" id="ARBA00022989"/>
    </source>
</evidence>
<organism evidence="16 17">
    <name type="scientific">Hymenolepis diminuta</name>
    <name type="common">Rat tapeworm</name>
    <dbReference type="NCBI Taxonomy" id="6216"/>
    <lineage>
        <taxon>Eukaryota</taxon>
        <taxon>Metazoa</taxon>
        <taxon>Spiralia</taxon>
        <taxon>Lophotrochozoa</taxon>
        <taxon>Platyhelminthes</taxon>
        <taxon>Cestoda</taxon>
        <taxon>Eucestoda</taxon>
        <taxon>Cyclophyllidea</taxon>
        <taxon>Hymenolepididae</taxon>
        <taxon>Hymenolepis</taxon>
    </lineage>
</organism>
<proteinExistence type="inferred from homology"/>
<evidence type="ECO:0000256" key="4">
    <source>
        <dbReference type="ARBA" id="ARBA00022692"/>
    </source>
</evidence>
<evidence type="ECO:0000256" key="2">
    <source>
        <dbReference type="ARBA" id="ARBA00004323"/>
    </source>
</evidence>
<dbReference type="Pfam" id="PF00535">
    <property type="entry name" value="Glycos_transf_2"/>
    <property type="match status" value="1"/>
</dbReference>
<comment type="cofactor">
    <cofactor evidence="1 13">
        <name>Mn(2+)</name>
        <dbReference type="ChEBI" id="CHEBI:29035"/>
    </cofactor>
</comment>
<dbReference type="SMART" id="SM00458">
    <property type="entry name" value="RICIN"/>
    <property type="match status" value="1"/>
</dbReference>
<accession>A0A564Z0L3</accession>
<keyword evidence="6" id="KW-0735">Signal-anchor</keyword>
<dbReference type="InterPro" id="IPR045885">
    <property type="entry name" value="GalNAc-T"/>
</dbReference>
<keyword evidence="13" id="KW-0328">Glycosyltransferase</keyword>
<evidence type="ECO:0000313" key="16">
    <source>
        <dbReference type="EMBL" id="VUZ52839.1"/>
    </source>
</evidence>
<dbReference type="InterPro" id="IPR035992">
    <property type="entry name" value="Ricin_B-like_lectins"/>
</dbReference>
<dbReference type="Gene3D" id="3.90.550.10">
    <property type="entry name" value="Spore Coat Polysaccharide Biosynthesis Protein SpsA, Chain A"/>
    <property type="match status" value="1"/>
</dbReference>
<evidence type="ECO:0000256" key="11">
    <source>
        <dbReference type="ARBA" id="ARBA00023180"/>
    </source>
</evidence>
<keyword evidence="5 13" id="KW-0430">Lectin</keyword>
<dbReference type="PANTHER" id="PTHR11675:SF131">
    <property type="entry name" value="POLYPEPTIDE N-ACETYLGALACTOSAMINYLTRANSFERASE 9-RELATED"/>
    <property type="match status" value="1"/>
</dbReference>
<sequence length="713" mass="80543">MKTVFFRRPKKQLILGGFLGIFVIFFFLARYHAPKRIYAPIPSADNVNPREPRVEVPLALAKDRDRDNNNPFQDNNNNNVVAIVPDQLADFVKEHRGPHQPAAVEKHFGIGADGGGNIPDGPLPENARIAQDALQAIHEAAKEDEKQQQANLAVPDNMNADANLQDNQVEQVKDEPDDGGIPFYLTPRRPPEISTSLSKGPGEGGKALVIHKQDLPPSEREKYEEGEKNNAFNEYASNLISVRRYLPDIREDQCHTFSYTQKHEPASIILCFHNEAWSVLLRSVHSILDRSKQELVKEIILVDDASTMDHLKKPLEVYMSFLQKVKIIRAEERQGLIRARMLGAKAATGKVLVFLDSHIECTFGWLEPLLDRIAEDTTNVVVPVIDVISADTLQYNHAPSRSIQVGGFDWSLIFRWHPIPPRDAARAGAPNSPVRTPTMAGGLFAISAEFFKRLGWYDPGYEVWGAENLELSFKTWMCGGRLETIPCSHVGHIFRSRSPYSWKVKTANPLKHNLLRLAEVVLGDDYKHFYFSRVNFNEETDKADMGDVSDRKKILKDLNCKSFKWYLDNICPEMFIPSEALASGEIRNVVTGHCVDAPNPEKKGRVNIAGYPCHNGGGNQFFLLSKNYELRRDDYCFDSGFETPHISLGGCHSRGGNQHFEYNDNNEIRQNDNCMTVSADGKSITMERCNGSEYQKWVMNRKPFYPQKKGVAR</sequence>
<dbReference type="GO" id="GO:0006493">
    <property type="term" value="P:protein O-linked glycosylation"/>
    <property type="evidence" value="ECO:0007669"/>
    <property type="project" value="TreeGrafter"/>
</dbReference>
<keyword evidence="17" id="KW-1185">Reference proteome</keyword>
<keyword evidence="9 13" id="KW-0472">Membrane</keyword>
<dbReference type="GO" id="GO:0000139">
    <property type="term" value="C:Golgi membrane"/>
    <property type="evidence" value="ECO:0007669"/>
    <property type="project" value="UniProtKB-SubCell"/>
</dbReference>
<dbReference type="UniPathway" id="UPA00378"/>
<dbReference type="EC" id="2.4.1.-" evidence="13"/>
<evidence type="ECO:0000256" key="6">
    <source>
        <dbReference type="ARBA" id="ARBA00022968"/>
    </source>
</evidence>
<evidence type="ECO:0000256" key="9">
    <source>
        <dbReference type="ARBA" id="ARBA00023136"/>
    </source>
</evidence>
<comment type="similarity">
    <text evidence="3 13">Belongs to the glycosyltransferase 2 family. GalNAc-T subfamily.</text>
</comment>
<evidence type="ECO:0000313" key="17">
    <source>
        <dbReference type="Proteomes" id="UP000321570"/>
    </source>
</evidence>
<evidence type="ECO:0000256" key="10">
    <source>
        <dbReference type="ARBA" id="ARBA00023157"/>
    </source>
</evidence>
<dbReference type="Gene3D" id="2.80.10.50">
    <property type="match status" value="1"/>
</dbReference>
<keyword evidence="10 13" id="KW-1015">Disulfide bond</keyword>
<dbReference type="GO" id="GO:0030246">
    <property type="term" value="F:carbohydrate binding"/>
    <property type="evidence" value="ECO:0007669"/>
    <property type="project" value="UniProtKB-KW"/>
</dbReference>
<evidence type="ECO:0000259" key="15">
    <source>
        <dbReference type="SMART" id="SM00458"/>
    </source>
</evidence>
<keyword evidence="4 13" id="KW-0812">Transmembrane</keyword>
<dbReference type="PANTHER" id="PTHR11675">
    <property type="entry name" value="N-ACETYLGALACTOSAMINYLTRANSFERASE"/>
    <property type="match status" value="1"/>
</dbReference>
<evidence type="ECO:0000256" key="12">
    <source>
        <dbReference type="ARBA" id="ARBA00023211"/>
    </source>
</evidence>
<evidence type="ECO:0000256" key="13">
    <source>
        <dbReference type="RuleBase" id="RU361242"/>
    </source>
</evidence>
<dbReference type="GO" id="GO:0004653">
    <property type="term" value="F:polypeptide N-acetylgalactosaminyltransferase activity"/>
    <property type="evidence" value="ECO:0007669"/>
    <property type="project" value="TreeGrafter"/>
</dbReference>